<evidence type="ECO:0000313" key="8">
    <source>
        <dbReference type="EMBL" id="NGO66864.1"/>
    </source>
</evidence>
<sequence>MEHDSTPVRQLPMPRPDVCPFGPAPEYARLRAEAPVTRVACPTGLTAWLVTRYADVREALGDADRFSSRPGQVVHLMAHADPERPLAPGEFTRMDGAEYQRFRRHIGPEVSTAGRLAQLRPMVQAIIDERLDLLALTDRRAEFYHDFAVPVTTAAIGGIVGVPYEERDLFQRAGAAVFSGVTDQAGLVAAVKPLHGYLYQLLQERRAAPADDGISRMIARSDAAEQPFSDLELVSMCAIMLSAGFDTTATVLTHGLLALLAHPEELARLRADPSLVPQAIEELVRFFGGAPGIVRQATRDTRIGGQEIAAGDYLVLAIQAADRDPAAFPDPDRLDLTRGGQGHLGFGYGAHQCFGQQTARLELTVAFETLLRRVPSLRLAVPLEEVPFKTDSTVVGPAALPVAWDRIHPAAEGAAAAPAPTPGERR</sequence>
<dbReference type="GO" id="GO:0004497">
    <property type="term" value="F:monooxygenase activity"/>
    <property type="evidence" value="ECO:0007669"/>
    <property type="project" value="UniProtKB-KW"/>
</dbReference>
<evidence type="ECO:0000256" key="2">
    <source>
        <dbReference type="ARBA" id="ARBA00022617"/>
    </source>
</evidence>
<dbReference type="GO" id="GO:0020037">
    <property type="term" value="F:heme binding"/>
    <property type="evidence" value="ECO:0007669"/>
    <property type="project" value="InterPro"/>
</dbReference>
<keyword evidence="2 7" id="KW-0349">Heme</keyword>
<keyword evidence="6 7" id="KW-0503">Monooxygenase</keyword>
<dbReference type="AlphaFoldDB" id="A0A6G4WQM6"/>
<dbReference type="FunFam" id="1.10.630.10:FF:000018">
    <property type="entry name" value="Cytochrome P450 monooxygenase"/>
    <property type="match status" value="1"/>
</dbReference>
<dbReference type="InterPro" id="IPR002397">
    <property type="entry name" value="Cyt_P450_B"/>
</dbReference>
<evidence type="ECO:0000256" key="3">
    <source>
        <dbReference type="ARBA" id="ARBA00022723"/>
    </source>
</evidence>
<proteinExistence type="inferred from homology"/>
<keyword evidence="4 7" id="KW-0560">Oxidoreductase</keyword>
<dbReference type="PANTHER" id="PTHR46696:SF6">
    <property type="entry name" value="P450, PUTATIVE (EUROFUNG)-RELATED"/>
    <property type="match status" value="1"/>
</dbReference>
<dbReference type="SUPFAM" id="SSF48264">
    <property type="entry name" value="Cytochrome P450"/>
    <property type="match status" value="1"/>
</dbReference>
<dbReference type="InterPro" id="IPR036396">
    <property type="entry name" value="Cyt_P450_sf"/>
</dbReference>
<dbReference type="RefSeq" id="WP_165296537.1">
    <property type="nucleotide sequence ID" value="NZ_JAAKZZ010000002.1"/>
</dbReference>
<dbReference type="EMBL" id="JAAKZZ010000002">
    <property type="protein sequence ID" value="NGO66864.1"/>
    <property type="molecule type" value="Genomic_DNA"/>
</dbReference>
<accession>A0A6G4WQM6</accession>
<evidence type="ECO:0000256" key="1">
    <source>
        <dbReference type="ARBA" id="ARBA00010617"/>
    </source>
</evidence>
<dbReference type="PRINTS" id="PR00359">
    <property type="entry name" value="BP450"/>
</dbReference>
<dbReference type="InterPro" id="IPR017972">
    <property type="entry name" value="Cyt_P450_CS"/>
</dbReference>
<dbReference type="InterPro" id="IPR001128">
    <property type="entry name" value="Cyt_P450"/>
</dbReference>
<reference evidence="8 9" key="1">
    <citation type="submission" date="2020-02" db="EMBL/GenBank/DDBJ databases">
        <title>Whole-genome analyses of novel actinobacteria.</title>
        <authorList>
            <person name="Sahin N."/>
            <person name="Tatar D."/>
        </authorList>
    </citation>
    <scope>NUCLEOTIDE SEQUENCE [LARGE SCALE GENOMIC DNA]</scope>
    <source>
        <strain evidence="8 9">SB3404</strain>
    </source>
</reference>
<keyword evidence="9" id="KW-1185">Reference proteome</keyword>
<evidence type="ECO:0000256" key="6">
    <source>
        <dbReference type="ARBA" id="ARBA00023033"/>
    </source>
</evidence>
<dbReference type="GO" id="GO:0005506">
    <property type="term" value="F:iron ion binding"/>
    <property type="evidence" value="ECO:0007669"/>
    <property type="project" value="InterPro"/>
</dbReference>
<keyword evidence="3 7" id="KW-0479">Metal-binding</keyword>
<dbReference type="PROSITE" id="PS00086">
    <property type="entry name" value="CYTOCHROME_P450"/>
    <property type="match status" value="1"/>
</dbReference>
<protein>
    <submittedName>
        <fullName evidence="8">Cytochrome P450</fullName>
    </submittedName>
</protein>
<evidence type="ECO:0000256" key="4">
    <source>
        <dbReference type="ARBA" id="ARBA00023002"/>
    </source>
</evidence>
<name>A0A6G4WQM6_9ACTN</name>
<dbReference type="CDD" id="cd11030">
    <property type="entry name" value="CYP105-like"/>
    <property type="match status" value="1"/>
</dbReference>
<comment type="similarity">
    <text evidence="1 7">Belongs to the cytochrome P450 family.</text>
</comment>
<evidence type="ECO:0000256" key="5">
    <source>
        <dbReference type="ARBA" id="ARBA00023004"/>
    </source>
</evidence>
<keyword evidence="5 7" id="KW-0408">Iron</keyword>
<dbReference type="PANTHER" id="PTHR46696">
    <property type="entry name" value="P450, PUTATIVE (EUROFUNG)-RELATED"/>
    <property type="match status" value="1"/>
</dbReference>
<gene>
    <name evidence="8" type="ORF">G5C65_00495</name>
</gene>
<dbReference type="Pfam" id="PF00067">
    <property type="entry name" value="p450"/>
    <property type="match status" value="1"/>
</dbReference>
<dbReference type="GO" id="GO:0016705">
    <property type="term" value="F:oxidoreductase activity, acting on paired donors, with incorporation or reduction of molecular oxygen"/>
    <property type="evidence" value="ECO:0007669"/>
    <property type="project" value="InterPro"/>
</dbReference>
<dbReference type="Proteomes" id="UP000477722">
    <property type="component" value="Unassembled WGS sequence"/>
</dbReference>
<evidence type="ECO:0000313" key="9">
    <source>
        <dbReference type="Proteomes" id="UP000477722"/>
    </source>
</evidence>
<dbReference type="Gene3D" id="1.10.630.10">
    <property type="entry name" value="Cytochrome P450"/>
    <property type="match status" value="1"/>
</dbReference>
<comment type="caution">
    <text evidence="8">The sequence shown here is derived from an EMBL/GenBank/DDBJ whole genome shotgun (WGS) entry which is preliminary data.</text>
</comment>
<organism evidence="8 9">
    <name type="scientific">Streptomyces boncukensis</name>
    <dbReference type="NCBI Taxonomy" id="2711219"/>
    <lineage>
        <taxon>Bacteria</taxon>
        <taxon>Bacillati</taxon>
        <taxon>Actinomycetota</taxon>
        <taxon>Actinomycetes</taxon>
        <taxon>Kitasatosporales</taxon>
        <taxon>Streptomycetaceae</taxon>
        <taxon>Streptomyces</taxon>
    </lineage>
</organism>
<evidence type="ECO:0000256" key="7">
    <source>
        <dbReference type="RuleBase" id="RU000461"/>
    </source>
</evidence>
<dbReference type="PRINTS" id="PR00385">
    <property type="entry name" value="P450"/>
</dbReference>